<dbReference type="Proteomes" id="UP001152320">
    <property type="component" value="Chromosome 15"/>
</dbReference>
<evidence type="ECO:0000256" key="4">
    <source>
        <dbReference type="ARBA" id="ARBA00022692"/>
    </source>
</evidence>
<keyword evidence="5 13" id="KW-1133">Transmembrane helix</keyword>
<evidence type="ECO:0000256" key="9">
    <source>
        <dbReference type="ARBA" id="ARBA00023201"/>
    </source>
</evidence>
<evidence type="ECO:0000256" key="12">
    <source>
        <dbReference type="SAM" id="MobiDB-lite"/>
    </source>
</evidence>
<evidence type="ECO:0000256" key="7">
    <source>
        <dbReference type="ARBA" id="ARBA00023065"/>
    </source>
</evidence>
<evidence type="ECO:0000256" key="2">
    <source>
        <dbReference type="ARBA" id="ARBA00022448"/>
    </source>
</evidence>
<proteinExistence type="inferred from homology"/>
<keyword evidence="8 13" id="KW-0472">Membrane</keyword>
<name>A0A9Q1BKS2_HOLLE</name>
<comment type="subcellular location">
    <subcellularLocation>
        <location evidence="1">Membrane</location>
        <topology evidence="1">Multi-pass membrane protein</topology>
    </subcellularLocation>
</comment>
<evidence type="ECO:0000256" key="13">
    <source>
        <dbReference type="SAM" id="Phobius"/>
    </source>
</evidence>
<protein>
    <submittedName>
        <fullName evidence="14">Acid-sensing ion channel 1A</fullName>
    </submittedName>
</protein>
<comment type="caution">
    <text evidence="14">The sequence shown here is derived from an EMBL/GenBank/DDBJ whole genome shotgun (WGS) entry which is preliminary data.</text>
</comment>
<dbReference type="InterPro" id="IPR020903">
    <property type="entry name" value="ENaC_CS"/>
</dbReference>
<reference evidence="14" key="1">
    <citation type="submission" date="2021-10" db="EMBL/GenBank/DDBJ databases">
        <title>Tropical sea cucumber genome reveals ecological adaptation and Cuvierian tubules defense mechanism.</title>
        <authorList>
            <person name="Chen T."/>
        </authorList>
    </citation>
    <scope>NUCLEOTIDE SEQUENCE</scope>
    <source>
        <strain evidence="14">Nanhai2018</strain>
        <tissue evidence="14">Muscle</tissue>
    </source>
</reference>
<evidence type="ECO:0000256" key="1">
    <source>
        <dbReference type="ARBA" id="ARBA00004141"/>
    </source>
</evidence>
<keyword evidence="10 11" id="KW-0407">Ion channel</keyword>
<evidence type="ECO:0000256" key="6">
    <source>
        <dbReference type="ARBA" id="ARBA00023053"/>
    </source>
</evidence>
<keyword evidence="15" id="KW-1185">Reference proteome</keyword>
<feature type="transmembrane region" description="Helical" evidence="13">
    <location>
        <begin position="114"/>
        <end position="132"/>
    </location>
</feature>
<evidence type="ECO:0000313" key="15">
    <source>
        <dbReference type="Proteomes" id="UP001152320"/>
    </source>
</evidence>
<keyword evidence="9 11" id="KW-0739">Sodium transport</keyword>
<keyword evidence="2 11" id="KW-0813">Transport</keyword>
<dbReference type="Gene3D" id="2.60.470.10">
    <property type="entry name" value="Acid-sensing ion channels like domains"/>
    <property type="match status" value="1"/>
</dbReference>
<sequence>MEGWTYSEPDSQTFKLPTISSQQLSVATEERHESKSNFKDEGKKKSKKKKNKFELNLRKRQKKTKKDEKTEKEKRCGCARRTYLGLRWQKFGQTATLHGMKYVTNPSTGIFRRCFWIIFLLVSISVLLQGIIDNLTKFFNYPVSSLVTLQYVDNVTFPAVTVCNYNQWRRSNLTEDQMAILTLVYPTLHVPNESIAWSEYNFTEGRNFTKEIMNAAHQKEDMIMECSWQMMDPCGPENFTQVFTDFGVCYTFNNPPRQEDALSVRQTGFDYGLFLRLNVEQWEYYNSLNTGAGIKVINLPKPYINKCLQESDEKKYTDYHYTVELCETLCEANYIVETCGCKKFNMPGKMVNFLDKTYVQRNVG</sequence>
<comment type="similarity">
    <text evidence="11">Belongs to the amiloride-sensitive sodium channel (TC 1.A.6) family.</text>
</comment>
<evidence type="ECO:0000256" key="8">
    <source>
        <dbReference type="ARBA" id="ARBA00023136"/>
    </source>
</evidence>
<dbReference type="PANTHER" id="PTHR11690">
    <property type="entry name" value="AMILORIDE-SENSITIVE SODIUM CHANNEL-RELATED"/>
    <property type="match status" value="1"/>
</dbReference>
<evidence type="ECO:0000256" key="10">
    <source>
        <dbReference type="ARBA" id="ARBA00023303"/>
    </source>
</evidence>
<dbReference type="InterPro" id="IPR001873">
    <property type="entry name" value="ENaC"/>
</dbReference>
<feature type="compositionally biased region" description="Basic and acidic residues" evidence="12">
    <location>
        <begin position="28"/>
        <end position="43"/>
    </location>
</feature>
<dbReference type="AlphaFoldDB" id="A0A9Q1BKS2"/>
<keyword evidence="7 11" id="KW-0406">Ion transport</keyword>
<dbReference type="EMBL" id="JAIZAY010000015">
    <property type="protein sequence ID" value="KAJ8028451.1"/>
    <property type="molecule type" value="Genomic_DNA"/>
</dbReference>
<keyword evidence="6" id="KW-0915">Sodium</keyword>
<accession>A0A9Q1BKS2</accession>
<dbReference type="PANTHER" id="PTHR11690:SF222">
    <property type="entry name" value="AMILORIDE-SENSITIVE SODIUM CHANNEL SUBUNIT GAMMA"/>
    <property type="match status" value="1"/>
</dbReference>
<dbReference type="Pfam" id="PF00858">
    <property type="entry name" value="ASC"/>
    <property type="match status" value="2"/>
</dbReference>
<evidence type="ECO:0000313" key="14">
    <source>
        <dbReference type="EMBL" id="KAJ8028451.1"/>
    </source>
</evidence>
<gene>
    <name evidence="14" type="ORF">HOLleu_30680</name>
</gene>
<evidence type="ECO:0000256" key="3">
    <source>
        <dbReference type="ARBA" id="ARBA00022461"/>
    </source>
</evidence>
<keyword evidence="3 11" id="KW-0894">Sodium channel</keyword>
<evidence type="ECO:0000256" key="11">
    <source>
        <dbReference type="RuleBase" id="RU000679"/>
    </source>
</evidence>
<dbReference type="PROSITE" id="PS01206">
    <property type="entry name" value="ASC"/>
    <property type="match status" value="1"/>
</dbReference>
<feature type="region of interest" description="Disordered" evidence="12">
    <location>
        <begin position="18"/>
        <end position="71"/>
    </location>
</feature>
<organism evidence="14 15">
    <name type="scientific">Holothuria leucospilota</name>
    <name type="common">Black long sea cucumber</name>
    <name type="synonym">Mertensiothuria leucospilota</name>
    <dbReference type="NCBI Taxonomy" id="206669"/>
    <lineage>
        <taxon>Eukaryota</taxon>
        <taxon>Metazoa</taxon>
        <taxon>Echinodermata</taxon>
        <taxon>Eleutherozoa</taxon>
        <taxon>Echinozoa</taxon>
        <taxon>Holothuroidea</taxon>
        <taxon>Aspidochirotacea</taxon>
        <taxon>Aspidochirotida</taxon>
        <taxon>Holothuriidae</taxon>
        <taxon>Holothuria</taxon>
    </lineage>
</organism>
<dbReference type="GO" id="GO:0005886">
    <property type="term" value="C:plasma membrane"/>
    <property type="evidence" value="ECO:0007669"/>
    <property type="project" value="TreeGrafter"/>
</dbReference>
<dbReference type="GO" id="GO:0015280">
    <property type="term" value="F:ligand-gated sodium channel activity"/>
    <property type="evidence" value="ECO:0007669"/>
    <property type="project" value="TreeGrafter"/>
</dbReference>
<evidence type="ECO:0000256" key="5">
    <source>
        <dbReference type="ARBA" id="ARBA00022989"/>
    </source>
</evidence>
<keyword evidence="4 11" id="KW-0812">Transmembrane</keyword>
<dbReference type="PRINTS" id="PR01078">
    <property type="entry name" value="AMINACHANNEL"/>
</dbReference>
<dbReference type="OrthoDB" id="6154304at2759"/>